<sequence>MAAEGLISQKSHFDPKETMGRLESAVSRRGLTIFARVDHSAGAAQVGQSLRQTDLLIFGNAKGGTPVMQAAQTAGIDLPLKALVWQDANGITWLSYNDPAWIAVRHAASPSANAAVDAMSKLLQGIAAEVASEP</sequence>
<dbReference type="PANTHER" id="PTHR38342">
    <property type="entry name" value="SLR5037 PROTEIN"/>
    <property type="match status" value="1"/>
</dbReference>
<dbReference type="Gene3D" id="3.30.310.70">
    <property type="entry name" value="TT1751-like domain"/>
    <property type="match status" value="1"/>
</dbReference>
<accession>A0ABR7U680</accession>
<comment type="caution">
    <text evidence="2">The sequence shown here is derived from an EMBL/GenBank/DDBJ whole genome shotgun (WGS) entry which is preliminary data.</text>
</comment>
<protein>
    <submittedName>
        <fullName evidence="2">DUF302 domain-containing protein</fullName>
    </submittedName>
</protein>
<reference evidence="2 3" key="1">
    <citation type="journal article" date="2020" name="Arch. Microbiol.">
        <title>Bradyrhizobium campsiandrae sp. nov., a nitrogen-fixing bacterial strain isolated from a native leguminous tree from the Amazon adapted to flooded conditions.</title>
        <authorList>
            <person name="Cabral Michel D."/>
            <person name="Martins da Costa E."/>
            <person name="Azarias Guimaraes A."/>
            <person name="Soares de Carvalho T."/>
            <person name="Santos de Castro Caputo P."/>
            <person name="Willems A."/>
            <person name="de Souza Moreira F.M."/>
        </authorList>
    </citation>
    <scope>NUCLEOTIDE SEQUENCE [LARGE SCALE GENOMIC DNA]</scope>
    <source>
        <strain evidence="3">INPA 384B</strain>
    </source>
</reference>
<dbReference type="PANTHER" id="PTHR38342:SF2">
    <property type="entry name" value="INNER MEMBRANE OR EXPORTED"/>
    <property type="match status" value="1"/>
</dbReference>
<gene>
    <name evidence="2" type="ORF">HA482_11975</name>
</gene>
<dbReference type="EMBL" id="JAATTO010000014">
    <property type="protein sequence ID" value="MBC9978927.1"/>
    <property type="molecule type" value="Genomic_DNA"/>
</dbReference>
<dbReference type="InterPro" id="IPR035923">
    <property type="entry name" value="TT1751-like_sf"/>
</dbReference>
<evidence type="ECO:0000313" key="3">
    <source>
        <dbReference type="Proteomes" id="UP000639516"/>
    </source>
</evidence>
<dbReference type="RefSeq" id="WP_188099027.1">
    <property type="nucleotide sequence ID" value="NZ_JAANIH010000011.1"/>
</dbReference>
<dbReference type="SUPFAM" id="SSF103247">
    <property type="entry name" value="TT1751-like"/>
    <property type="match status" value="1"/>
</dbReference>
<name>A0ABR7U680_9BRAD</name>
<keyword evidence="3" id="KW-1185">Reference proteome</keyword>
<dbReference type="InterPro" id="IPR005180">
    <property type="entry name" value="DUF302"/>
</dbReference>
<dbReference type="Pfam" id="PF03625">
    <property type="entry name" value="DUF302"/>
    <property type="match status" value="1"/>
</dbReference>
<dbReference type="CDD" id="cd14797">
    <property type="entry name" value="DUF302"/>
    <property type="match status" value="1"/>
</dbReference>
<organism evidence="2 3">
    <name type="scientific">Bradyrhizobium campsiandrae</name>
    <dbReference type="NCBI Taxonomy" id="1729892"/>
    <lineage>
        <taxon>Bacteria</taxon>
        <taxon>Pseudomonadati</taxon>
        <taxon>Pseudomonadota</taxon>
        <taxon>Alphaproteobacteria</taxon>
        <taxon>Hyphomicrobiales</taxon>
        <taxon>Nitrobacteraceae</taxon>
        <taxon>Bradyrhizobium</taxon>
    </lineage>
</organism>
<proteinExistence type="predicted"/>
<feature type="domain" description="DUF302" evidence="1">
    <location>
        <begin position="37"/>
        <end position="99"/>
    </location>
</feature>
<evidence type="ECO:0000313" key="2">
    <source>
        <dbReference type="EMBL" id="MBC9978927.1"/>
    </source>
</evidence>
<evidence type="ECO:0000259" key="1">
    <source>
        <dbReference type="Pfam" id="PF03625"/>
    </source>
</evidence>
<dbReference type="Proteomes" id="UP000639516">
    <property type="component" value="Unassembled WGS sequence"/>
</dbReference>